<gene>
    <name evidence="3" type="ORF">BPSY_1446</name>
</gene>
<dbReference type="STRING" id="218140.BPSY_1446"/>
<comment type="caution">
    <text evidence="3">The sequence shown here is derived from an EMBL/GenBank/DDBJ whole genome shotgun (WGS) entry which is preliminary data.</text>
</comment>
<name>A0A087CCN8_9BIFI</name>
<dbReference type="GO" id="GO:0015074">
    <property type="term" value="P:DNA integration"/>
    <property type="evidence" value="ECO:0007669"/>
    <property type="project" value="InterPro"/>
</dbReference>
<evidence type="ECO:0000259" key="2">
    <source>
        <dbReference type="Pfam" id="PF14659"/>
    </source>
</evidence>
<evidence type="ECO:0000256" key="1">
    <source>
        <dbReference type="ARBA" id="ARBA00023125"/>
    </source>
</evidence>
<accession>A0A087CCN8</accession>
<keyword evidence="4" id="KW-1185">Reference proteome</keyword>
<evidence type="ECO:0000313" key="4">
    <source>
        <dbReference type="Proteomes" id="UP000029050"/>
    </source>
</evidence>
<dbReference type="eggNOG" id="COG0582">
    <property type="taxonomic scope" value="Bacteria"/>
</dbReference>
<dbReference type="InterPro" id="IPR004107">
    <property type="entry name" value="Integrase_SAM-like_N"/>
</dbReference>
<protein>
    <submittedName>
        <fullName evidence="3">Site-specific recombinase XerD</fullName>
    </submittedName>
</protein>
<evidence type="ECO:0000313" key="3">
    <source>
        <dbReference type="EMBL" id="KFI81038.1"/>
    </source>
</evidence>
<dbReference type="GO" id="GO:0003677">
    <property type="term" value="F:DNA binding"/>
    <property type="evidence" value="ECO:0007669"/>
    <property type="project" value="UniProtKB-KW"/>
</dbReference>
<keyword evidence="1" id="KW-0238">DNA-binding</keyword>
<dbReference type="Proteomes" id="UP000029050">
    <property type="component" value="Unassembled WGS sequence"/>
</dbReference>
<dbReference type="InterPro" id="IPR010998">
    <property type="entry name" value="Integrase_recombinase_N"/>
</dbReference>
<dbReference type="EMBL" id="JGZI01000010">
    <property type="protein sequence ID" value="KFI81038.1"/>
    <property type="molecule type" value="Genomic_DNA"/>
</dbReference>
<reference evidence="3 4" key="1">
    <citation type="submission" date="2014-03" db="EMBL/GenBank/DDBJ databases">
        <title>Genomics of Bifidobacteria.</title>
        <authorList>
            <person name="Ventura M."/>
            <person name="Milani C."/>
            <person name="Lugli G.A."/>
        </authorList>
    </citation>
    <scope>NUCLEOTIDE SEQUENCE [LARGE SCALE GENOMIC DNA]</scope>
    <source>
        <strain evidence="3 4">LMG 21775</strain>
    </source>
</reference>
<dbReference type="InterPro" id="IPR011010">
    <property type="entry name" value="DNA_brk_join_enz"/>
</dbReference>
<organism evidence="3 4">
    <name type="scientific">Bifidobacterium psychraerophilum</name>
    <dbReference type="NCBI Taxonomy" id="218140"/>
    <lineage>
        <taxon>Bacteria</taxon>
        <taxon>Bacillati</taxon>
        <taxon>Actinomycetota</taxon>
        <taxon>Actinomycetes</taxon>
        <taxon>Bifidobacteriales</taxon>
        <taxon>Bifidobacteriaceae</taxon>
        <taxon>Bifidobacterium</taxon>
    </lineage>
</organism>
<dbReference type="Gene3D" id="1.10.150.130">
    <property type="match status" value="1"/>
</dbReference>
<sequence>MAQLVAHLHGMERVRGSNPLSSTEITTTILQRVVVFIWQRASGGNLTVCVKSVFDVFHPFNGTSNRTTNRTDWHIMGRTRAFGSLVYKPNKQTPTRIVASFNTPDYAWHDHPGISARQSRSFPPDDADGAIAWLNRERKLIEAGVWEPPVAAVQRDVTSRITLGEYYEDWLAERTYKGRPLKAGTRYHLRKDIENHIIPFFGGTRLIDITQARIDRWLAPCPPNRKR</sequence>
<dbReference type="SUPFAM" id="SSF56349">
    <property type="entry name" value="DNA breaking-rejoining enzymes"/>
    <property type="match status" value="1"/>
</dbReference>
<dbReference type="AlphaFoldDB" id="A0A087CCN8"/>
<dbReference type="Pfam" id="PF14659">
    <property type="entry name" value="Phage_int_SAM_3"/>
    <property type="match status" value="1"/>
</dbReference>
<dbReference type="AntiFam" id="ANF00010">
    <property type="entry name" value="tRNA translation"/>
</dbReference>
<feature type="domain" description="Integrase SAM-like N-terminal" evidence="2">
    <location>
        <begin position="162"/>
        <end position="218"/>
    </location>
</feature>
<proteinExistence type="predicted"/>